<reference evidence="2" key="1">
    <citation type="journal article" date="2014" name="Front. Microbiol.">
        <title>High frequency of phylogenetically diverse reductive dehalogenase-homologous genes in deep subseafloor sedimentary metagenomes.</title>
        <authorList>
            <person name="Kawai M."/>
            <person name="Futagami T."/>
            <person name="Toyoda A."/>
            <person name="Takaki Y."/>
            <person name="Nishi S."/>
            <person name="Hori S."/>
            <person name="Arai W."/>
            <person name="Tsubouchi T."/>
            <person name="Morono Y."/>
            <person name="Uchiyama I."/>
            <person name="Ito T."/>
            <person name="Fujiyama A."/>
            <person name="Inagaki F."/>
            <person name="Takami H."/>
        </authorList>
    </citation>
    <scope>NUCLEOTIDE SEQUENCE</scope>
    <source>
        <strain evidence="2">Expedition CK06-06</strain>
    </source>
</reference>
<organism evidence="2">
    <name type="scientific">marine sediment metagenome</name>
    <dbReference type="NCBI Taxonomy" id="412755"/>
    <lineage>
        <taxon>unclassified sequences</taxon>
        <taxon>metagenomes</taxon>
        <taxon>ecological metagenomes</taxon>
    </lineage>
</organism>
<dbReference type="Gene3D" id="3.40.50.720">
    <property type="entry name" value="NAD(P)-binding Rossmann-like Domain"/>
    <property type="match status" value="1"/>
</dbReference>
<dbReference type="SUPFAM" id="SSF51735">
    <property type="entry name" value="NAD(P)-binding Rossmann-fold domains"/>
    <property type="match status" value="1"/>
</dbReference>
<sequence length="125" mass="14084">MQDLINEFISQKRFAIVGATDDPQKYGNEIFKNLRSRGYEVYPVNPRLKELEGSKCYPTLSDIPVKVDVVDIVVPPTVAEEVVKEAKRLGLECIWLQPGAESEAIVSFCQENGMKVVYNVCVMMN</sequence>
<proteinExistence type="predicted"/>
<accession>X0ZJ73</accession>
<name>X0ZJ73_9ZZZZ</name>
<evidence type="ECO:0000313" key="2">
    <source>
        <dbReference type="EMBL" id="GAG69419.1"/>
    </source>
</evidence>
<protein>
    <recommendedName>
        <fullName evidence="1">CoA-binding domain-containing protein</fullName>
    </recommendedName>
</protein>
<gene>
    <name evidence="2" type="ORF">S01H4_18377</name>
</gene>
<dbReference type="PANTHER" id="PTHR33303:SF2">
    <property type="entry name" value="COA-BINDING DOMAIN-CONTAINING PROTEIN"/>
    <property type="match status" value="1"/>
</dbReference>
<feature type="domain" description="CoA-binding" evidence="1">
    <location>
        <begin position="8"/>
        <end position="100"/>
    </location>
</feature>
<dbReference type="InterPro" id="IPR003781">
    <property type="entry name" value="CoA-bd"/>
</dbReference>
<dbReference type="SMART" id="SM00881">
    <property type="entry name" value="CoA_binding"/>
    <property type="match status" value="1"/>
</dbReference>
<dbReference type="EMBL" id="BART01008140">
    <property type="protein sequence ID" value="GAG69419.1"/>
    <property type="molecule type" value="Genomic_DNA"/>
</dbReference>
<dbReference type="InterPro" id="IPR036291">
    <property type="entry name" value="NAD(P)-bd_dom_sf"/>
</dbReference>
<evidence type="ECO:0000259" key="1">
    <source>
        <dbReference type="SMART" id="SM00881"/>
    </source>
</evidence>
<dbReference type="Pfam" id="PF13380">
    <property type="entry name" value="CoA_binding_2"/>
    <property type="match status" value="1"/>
</dbReference>
<comment type="caution">
    <text evidence="2">The sequence shown here is derived from an EMBL/GenBank/DDBJ whole genome shotgun (WGS) entry which is preliminary data.</text>
</comment>
<dbReference type="AlphaFoldDB" id="X0ZJ73"/>
<dbReference type="PANTHER" id="PTHR33303">
    <property type="entry name" value="CYTOPLASMIC PROTEIN-RELATED"/>
    <property type="match status" value="1"/>
</dbReference>